<dbReference type="InterPro" id="IPR026906">
    <property type="entry name" value="LRR_5"/>
</dbReference>
<dbReference type="PANTHER" id="PTHR45661:SF3">
    <property type="entry name" value="IG-LIKE DOMAIN-CONTAINING PROTEIN"/>
    <property type="match status" value="1"/>
</dbReference>
<dbReference type="Gene3D" id="3.80.10.10">
    <property type="entry name" value="Ribonuclease Inhibitor"/>
    <property type="match status" value="6"/>
</dbReference>
<dbReference type="InterPro" id="IPR032675">
    <property type="entry name" value="LRR_dom_sf"/>
</dbReference>
<dbReference type="GeneID" id="14885656"/>
<dbReference type="OrthoDB" id="25233at2759"/>
<dbReference type="Proteomes" id="UP000014680">
    <property type="component" value="Unassembled WGS sequence"/>
</dbReference>
<proteinExistence type="predicted"/>
<dbReference type="EMBL" id="KB206938">
    <property type="protein sequence ID" value="ELP86681.1"/>
    <property type="molecule type" value="Genomic_DNA"/>
</dbReference>
<dbReference type="SUPFAM" id="SSF52058">
    <property type="entry name" value="L domain-like"/>
    <property type="match status" value="2"/>
</dbReference>
<reference evidence="1 2" key="1">
    <citation type="submission" date="2012-10" db="EMBL/GenBank/DDBJ databases">
        <authorList>
            <person name="Zafar N."/>
            <person name="Inman J."/>
            <person name="Hall N."/>
            <person name="Lorenzi H."/>
            <person name="Caler E."/>
        </authorList>
    </citation>
    <scope>NUCLEOTIDE SEQUENCE [LARGE SCALE GENOMIC DNA]</scope>
    <source>
        <strain evidence="1 2">IP1</strain>
    </source>
</reference>
<dbReference type="AlphaFoldDB" id="L7FL47"/>
<dbReference type="RefSeq" id="XP_004186027.1">
    <property type="nucleotide sequence ID" value="XM_004185979.1"/>
</dbReference>
<accession>L7FL47</accession>
<evidence type="ECO:0000313" key="2">
    <source>
        <dbReference type="Proteomes" id="UP000014680"/>
    </source>
</evidence>
<keyword evidence="2" id="KW-1185">Reference proteome</keyword>
<protein>
    <recommendedName>
        <fullName evidence="3">Leucine rich repeat containing protein BspA family protein</fullName>
    </recommendedName>
</protein>
<dbReference type="VEuPathDB" id="AmoebaDB:EIN_289530"/>
<evidence type="ECO:0008006" key="3">
    <source>
        <dbReference type="Google" id="ProtNLM"/>
    </source>
</evidence>
<sequence>MNNFNVCPLSVYTKEDQIYFKNKIPHFVRKISEQSFEGSQVVSIKLPPSVIEIGNFAFSDCSHLSSIELPSNLMRLGINTFYGCSRLKEIRLPKLVEVIPESCFSNCSSLTSVDFGPNVTLICRNAFSGCAFNDFTAEKNVYIDELVFVHNTLTKITFCGKKCIPQKTCRSCQNLEEVVMDNTVEIIADSAFSECTSLKRITLSSNLEMICKCAFSNCNKLSEFEVPQKVRFVGSFAFKNCEQLVGLNFNENVVFEDGGCFEQCISLAKLDVPINYMKHLYNATESEQQLFKKLGIDVSNMMKKEEVNENVFKLDNYNEINNEIRVNSDYIHLGDLDVFKIKFNYTSDHLRLYIPSTVVNFRIKVFDYGNPIEKIIIPENAFLINESKFCIKNAKCVQLPDTITFIPDDYFSSSELEEFVVPRNVREIGKNAFVISNNLTSLYIPKSVTKIGKNFVGGCSNLKSIVFEDGHNVDINKETENQDIIHCVTAGIKKLNYNFEFPFETTKIEVPSSVTKISGLYFYKYKNLCEVVFPPTIKIFERVYFYNCHKLTKISFTECKNTLNNLENNKNDINTFKTFFFDNVIVDYKFYLQMYALGYTFHNVDYTQQNLYEFGDKVDWSVIKSVNFENKNVSMKNTHYWKTQFDLYDTFTEKFEMPLQIKTLEYCKLASYNLREVDVSLVSKKINKLCFNNMHFLQKVTFSNTLEEIDEKVFFNCFSLKSVTLPQSLKKFGKRCFANCYSLESVFCESKEVLYKTQCFMNCFNLKFISKVKHLKGGVFWCCNSLIKFDNFRDIECIPHCMFMKCYNLKEMVFPTTLKTIGKFAFKNCYSLESLTFPKSLENVEDGCFMNCSNLKRVNFKNNKITFGSDVFEGCASLSLILFNEEKTTYYSGEVSYTLYKQFEQKQMICDNVKVKFNDLKMFGIDILKDEKVHRIDEGAFFNNTTITEIEIPNNITKIGDFCFACATQLENVILPLSITELSPFCFDNCVSLETINLENITKIGMGCFDNTKFEKIL</sequence>
<organism evidence="1 2">
    <name type="scientific">Entamoeba invadens IP1</name>
    <dbReference type="NCBI Taxonomy" id="370355"/>
    <lineage>
        <taxon>Eukaryota</taxon>
        <taxon>Amoebozoa</taxon>
        <taxon>Evosea</taxon>
        <taxon>Archamoebae</taxon>
        <taxon>Mastigamoebida</taxon>
        <taxon>Entamoebidae</taxon>
        <taxon>Entamoeba</taxon>
    </lineage>
</organism>
<dbReference type="InterPro" id="IPR053139">
    <property type="entry name" value="Surface_bspA-like"/>
</dbReference>
<dbReference type="KEGG" id="eiv:EIN_289530"/>
<gene>
    <name evidence="1" type="ORF">EIN_289530</name>
</gene>
<dbReference type="PANTHER" id="PTHR45661">
    <property type="entry name" value="SURFACE ANTIGEN"/>
    <property type="match status" value="1"/>
</dbReference>
<name>L7FL47_ENTIV</name>
<dbReference type="Pfam" id="PF13306">
    <property type="entry name" value="LRR_5"/>
    <property type="match status" value="6"/>
</dbReference>
<evidence type="ECO:0000313" key="1">
    <source>
        <dbReference type="EMBL" id="ELP86681.1"/>
    </source>
</evidence>